<proteinExistence type="predicted"/>
<protein>
    <submittedName>
        <fullName evidence="1">Uncharacterized protein</fullName>
    </submittedName>
</protein>
<sequence>MQKLKVFKYIEIDGQDVPMESLTDEEKRRIAYALQDNLMLPLGFRRKRKTA</sequence>
<gene>
    <name evidence="1" type="ORF">G5B26_07095</name>
</gene>
<dbReference type="EMBL" id="JAAISW010000007">
    <property type="protein sequence ID" value="NSJ43348.1"/>
    <property type="molecule type" value="Genomic_DNA"/>
</dbReference>
<dbReference type="RefSeq" id="WP_155245071.1">
    <property type="nucleotide sequence ID" value="NZ_CAUFCW010000079.1"/>
</dbReference>
<dbReference type="Proteomes" id="UP000719916">
    <property type="component" value="Unassembled WGS sequence"/>
</dbReference>
<accession>A0ABD6LFD4</accession>
<reference evidence="1 2" key="1">
    <citation type="journal article" date="2020" name="Cell Host Microbe">
        <title>Functional and Genomic Variation between Human-Derived Isolates of Lachnospiraceae Reveals Inter- and Intra-Species Diversity.</title>
        <authorList>
            <person name="Sorbara M.T."/>
            <person name="Littmann E.R."/>
            <person name="Fontana E."/>
            <person name="Moody T.U."/>
            <person name="Kohout C.E."/>
            <person name="Gjonbalaj M."/>
            <person name="Eaton V."/>
            <person name="Seok R."/>
            <person name="Leiner I.M."/>
            <person name="Pamer E.G."/>
        </authorList>
    </citation>
    <scope>NUCLEOTIDE SEQUENCE [LARGE SCALE GENOMIC DNA]</scope>
    <source>
        <strain evidence="1 2">MSK.2.26</strain>
    </source>
</reference>
<dbReference type="AlphaFoldDB" id="A0ABD6LFD4"/>
<organism evidence="1 2">
    <name type="scientific">Enterocloster clostridioformis</name>
    <dbReference type="NCBI Taxonomy" id="1531"/>
    <lineage>
        <taxon>Bacteria</taxon>
        <taxon>Bacillati</taxon>
        <taxon>Bacillota</taxon>
        <taxon>Clostridia</taxon>
        <taxon>Lachnospirales</taxon>
        <taxon>Lachnospiraceae</taxon>
        <taxon>Enterocloster</taxon>
    </lineage>
</organism>
<evidence type="ECO:0000313" key="1">
    <source>
        <dbReference type="EMBL" id="NSJ43348.1"/>
    </source>
</evidence>
<name>A0ABD6LFD4_9FIRM</name>
<comment type="caution">
    <text evidence="1">The sequence shown here is derived from an EMBL/GenBank/DDBJ whole genome shotgun (WGS) entry which is preliminary data.</text>
</comment>
<evidence type="ECO:0000313" key="2">
    <source>
        <dbReference type="Proteomes" id="UP000719916"/>
    </source>
</evidence>